<dbReference type="InterPro" id="IPR002306">
    <property type="entry name" value="Trp-tRNA-ligase"/>
</dbReference>
<dbReference type="PANTHER" id="PTHR43766">
    <property type="entry name" value="TRYPTOPHAN--TRNA LIGASE, MITOCHONDRIAL"/>
    <property type="match status" value="1"/>
</dbReference>
<evidence type="ECO:0000256" key="2">
    <source>
        <dbReference type="ARBA" id="ARBA00013161"/>
    </source>
</evidence>
<dbReference type="Pfam" id="PF00579">
    <property type="entry name" value="tRNA-synt_1b"/>
    <property type="match status" value="1"/>
</dbReference>
<comment type="caution">
    <text evidence="10">The sequence shown here is derived from an EMBL/GenBank/DDBJ whole genome shotgun (WGS) entry which is preliminary data.</text>
</comment>
<dbReference type="SUPFAM" id="SSF52374">
    <property type="entry name" value="Nucleotidylyl transferase"/>
    <property type="match status" value="1"/>
</dbReference>
<gene>
    <name evidence="10" type="primary">trpS</name>
    <name evidence="10" type="ORF">ENL96_00420</name>
</gene>
<proteinExistence type="inferred from homology"/>
<dbReference type="AlphaFoldDB" id="A0A7C5UVB2"/>
<keyword evidence="7 9" id="KW-0030">Aminoacyl-tRNA synthetase</keyword>
<dbReference type="Gene3D" id="3.40.50.620">
    <property type="entry name" value="HUPs"/>
    <property type="match status" value="1"/>
</dbReference>
<accession>A0A7C5UVB2</accession>
<dbReference type="InterPro" id="IPR001412">
    <property type="entry name" value="aa-tRNA-synth_I_CS"/>
</dbReference>
<keyword evidence="6 9" id="KW-0648">Protein biosynthesis</keyword>
<evidence type="ECO:0000256" key="8">
    <source>
        <dbReference type="NCBIfam" id="TIGR00233"/>
    </source>
</evidence>
<dbReference type="PANTHER" id="PTHR43766:SF1">
    <property type="entry name" value="TRYPTOPHAN--TRNA LIGASE, MITOCHONDRIAL"/>
    <property type="match status" value="1"/>
</dbReference>
<evidence type="ECO:0000256" key="7">
    <source>
        <dbReference type="ARBA" id="ARBA00023146"/>
    </source>
</evidence>
<organism evidence="10">
    <name type="scientific">candidate division CPR3 bacterium</name>
    <dbReference type="NCBI Taxonomy" id="2268181"/>
    <lineage>
        <taxon>Bacteria</taxon>
        <taxon>Bacteria division CPR3</taxon>
    </lineage>
</organism>
<evidence type="ECO:0000313" key="10">
    <source>
        <dbReference type="EMBL" id="HHR91967.1"/>
    </source>
</evidence>
<dbReference type="GO" id="GO:0006436">
    <property type="term" value="P:tryptophanyl-tRNA aminoacylation"/>
    <property type="evidence" value="ECO:0007669"/>
    <property type="project" value="UniProtKB-UniRule"/>
</dbReference>
<evidence type="ECO:0000256" key="1">
    <source>
        <dbReference type="ARBA" id="ARBA00005594"/>
    </source>
</evidence>
<name>A0A7C5UVB2_UNCC3</name>
<dbReference type="Gene3D" id="1.10.240.10">
    <property type="entry name" value="Tyrosyl-Transfer RNA Synthetase"/>
    <property type="match status" value="1"/>
</dbReference>
<comment type="similarity">
    <text evidence="1 9">Belongs to the class-I aminoacyl-tRNA synthetase family.</text>
</comment>
<keyword evidence="4 9" id="KW-0547">Nucleotide-binding</keyword>
<evidence type="ECO:0000256" key="3">
    <source>
        <dbReference type="ARBA" id="ARBA00022598"/>
    </source>
</evidence>
<evidence type="ECO:0000256" key="9">
    <source>
        <dbReference type="RuleBase" id="RU363036"/>
    </source>
</evidence>
<keyword evidence="3 9" id="KW-0436">Ligase</keyword>
<keyword evidence="5 9" id="KW-0067">ATP-binding</keyword>
<dbReference type="NCBIfam" id="TIGR00233">
    <property type="entry name" value="trpS"/>
    <property type="match status" value="1"/>
</dbReference>
<dbReference type="PROSITE" id="PS00178">
    <property type="entry name" value="AA_TRNA_LIGASE_I"/>
    <property type="match status" value="1"/>
</dbReference>
<dbReference type="PRINTS" id="PR01039">
    <property type="entry name" value="TRNASYNTHTRP"/>
</dbReference>
<dbReference type="GO" id="GO:0005524">
    <property type="term" value="F:ATP binding"/>
    <property type="evidence" value="ECO:0007669"/>
    <property type="project" value="UniProtKB-KW"/>
</dbReference>
<dbReference type="GO" id="GO:0004830">
    <property type="term" value="F:tryptophan-tRNA ligase activity"/>
    <property type="evidence" value="ECO:0007669"/>
    <property type="project" value="UniProtKB-UniRule"/>
</dbReference>
<reference evidence="10" key="1">
    <citation type="journal article" date="2020" name="mSystems">
        <title>Genome- and Community-Level Interaction Insights into Carbon Utilization and Element Cycling Functions of Hydrothermarchaeota in Hydrothermal Sediment.</title>
        <authorList>
            <person name="Zhou Z."/>
            <person name="Liu Y."/>
            <person name="Xu W."/>
            <person name="Pan J."/>
            <person name="Luo Z.H."/>
            <person name="Li M."/>
        </authorList>
    </citation>
    <scope>NUCLEOTIDE SEQUENCE [LARGE SCALE GENOMIC DNA]</scope>
    <source>
        <strain evidence="10">SpSt-1042</strain>
    </source>
</reference>
<dbReference type="CDD" id="cd00806">
    <property type="entry name" value="TrpRS_core"/>
    <property type="match status" value="1"/>
</dbReference>
<dbReference type="InterPro" id="IPR002305">
    <property type="entry name" value="aa-tRNA-synth_Ic"/>
</dbReference>
<dbReference type="InterPro" id="IPR050203">
    <property type="entry name" value="Trp-tRNA_synthetase"/>
</dbReference>
<dbReference type="InterPro" id="IPR014729">
    <property type="entry name" value="Rossmann-like_a/b/a_fold"/>
</dbReference>
<evidence type="ECO:0000256" key="4">
    <source>
        <dbReference type="ARBA" id="ARBA00022741"/>
    </source>
</evidence>
<protein>
    <recommendedName>
        <fullName evidence="2 8">Tryptophan--tRNA ligase</fullName>
        <ecNumber evidence="2 8">6.1.1.2</ecNumber>
    </recommendedName>
</protein>
<dbReference type="GO" id="GO:0005829">
    <property type="term" value="C:cytosol"/>
    <property type="evidence" value="ECO:0007669"/>
    <property type="project" value="TreeGrafter"/>
</dbReference>
<dbReference type="EMBL" id="DRVY01000015">
    <property type="protein sequence ID" value="HHR91967.1"/>
    <property type="molecule type" value="Genomic_DNA"/>
</dbReference>
<dbReference type="EC" id="6.1.1.2" evidence="2 8"/>
<evidence type="ECO:0000256" key="5">
    <source>
        <dbReference type="ARBA" id="ARBA00022840"/>
    </source>
</evidence>
<evidence type="ECO:0000256" key="6">
    <source>
        <dbReference type="ARBA" id="ARBA00022917"/>
    </source>
</evidence>
<sequence length="358" mass="40204">MMWFPFFICRFLKMSTNCVKMTEMSVFNSNKKTVLSGVRPSNRLHIGNYLGSIKGMVLLQNSAEYNNFFMVADLHAMTTPFDKNRLAEDTLNIVLDYLACGIDPSKSIIFIQSYIPEHIELAYYFSTLLSVARMRHLPTYKEKVKENPGHITMALLYYPVLMAADILAYKADFVPAGKDQEPHLEVAREVAKKMNSIYGTHFPEPVMFKTKGAYVPSLKGYGKMSKSVEGSYIGLCDDIDTIKKKLAGVPTDIGRGDSIPKEGGVAALLTLVALFEGKEKRLYYERQYLSGGIRYSDLKDELAESIFAVLKPIQKRRKEFESDLPGVFKIIKEGTENARAIASVTLSEVRGKVGIIKI</sequence>